<dbReference type="KEGG" id="rdi:CMV14_19380"/>
<name>A0A2A4FWJ0_9SPHN</name>
<dbReference type="RefSeq" id="WP_083215763.1">
    <property type="nucleotide sequence ID" value="NZ_CP023449.1"/>
</dbReference>
<accession>A0A2A4FWJ0</accession>
<evidence type="ECO:0000313" key="2">
    <source>
        <dbReference type="EMBL" id="PCE41808.1"/>
    </source>
</evidence>
<dbReference type="GO" id="GO:0003824">
    <property type="term" value="F:catalytic activity"/>
    <property type="evidence" value="ECO:0007669"/>
    <property type="project" value="InterPro"/>
</dbReference>
<evidence type="ECO:0000259" key="1">
    <source>
        <dbReference type="Pfam" id="PF01557"/>
    </source>
</evidence>
<comment type="caution">
    <text evidence="2">The sequence shown here is derived from an EMBL/GenBank/DDBJ whole genome shotgun (WGS) entry which is preliminary data.</text>
</comment>
<proteinExistence type="predicted"/>
<keyword evidence="3" id="KW-1185">Reference proteome</keyword>
<dbReference type="PANTHER" id="PTHR43211">
    <property type="entry name" value="FUMARYLACETOACETATE HYDROLASE"/>
    <property type="match status" value="1"/>
</dbReference>
<reference evidence="2 3" key="1">
    <citation type="submission" date="2017-09" db="EMBL/GenBank/DDBJ databases">
        <title>The Catabolism of 3,6-Dichlorosalicylic acid is Initiated by the Cytochrome P450 Monooxygenase DsmABC in Rhizorhabdus dicambivorans Ndbn-20.</title>
        <authorList>
            <person name="Na L."/>
        </authorList>
    </citation>
    <scope>NUCLEOTIDE SEQUENCE [LARGE SCALE GENOMIC DNA]</scope>
    <source>
        <strain evidence="2 3">Ndbn-20m</strain>
    </source>
</reference>
<dbReference type="PANTHER" id="PTHR43211:SF1">
    <property type="entry name" value="BLL6422 PROTEIN"/>
    <property type="match status" value="1"/>
</dbReference>
<protein>
    <submittedName>
        <fullName evidence="2">Fumarylacetoacetase</fullName>
    </submittedName>
</protein>
<feature type="domain" description="Fumarylacetoacetase-like C-terminal" evidence="1">
    <location>
        <begin position="84"/>
        <end position="311"/>
    </location>
</feature>
<dbReference type="EMBL" id="NWUF01000012">
    <property type="protein sequence ID" value="PCE41808.1"/>
    <property type="molecule type" value="Genomic_DNA"/>
</dbReference>
<sequence>MKLLTFEDGTSTRCGVMLGENVIAAADILGVAHPLRDVQALLELPERPVERLAHALGRTSAKGVPLSSVRLRAPILRPPTMRDFMAFEEHVTQQFTRKSQESLGKFNGINMEAWHRLPVFYFSNTLNILGHDEDLTYPVSSQNMDFESEIGMVIGKEGANVSEEDAADYIVGFTVLNDWSLRDIQADEMGCQLGPCKGKDCATSIGPWIVTPDEFGNDYHEGKLSINSTVRVNGEIWAERNTWNMVHSFPAMIARASQDSRVVPGDLFGSGTIGGGTVMESARLGYPARWLQAGDVVEVELEHIGVLRTRIGPPVRTYEQTPYPSAIRVPLTERLSPELKTELLQRVAKPA</sequence>
<dbReference type="Proteomes" id="UP000218934">
    <property type="component" value="Unassembled WGS sequence"/>
</dbReference>
<evidence type="ECO:0000313" key="3">
    <source>
        <dbReference type="Proteomes" id="UP000218934"/>
    </source>
</evidence>
<organism evidence="2 3">
    <name type="scientific">Rhizorhabdus dicambivorans</name>
    <dbReference type="NCBI Taxonomy" id="1850238"/>
    <lineage>
        <taxon>Bacteria</taxon>
        <taxon>Pseudomonadati</taxon>
        <taxon>Pseudomonadota</taxon>
        <taxon>Alphaproteobacteria</taxon>
        <taxon>Sphingomonadales</taxon>
        <taxon>Sphingomonadaceae</taxon>
        <taxon>Rhizorhabdus</taxon>
    </lineage>
</organism>
<gene>
    <name evidence="2" type="ORF">COO09_13715</name>
</gene>
<dbReference type="SUPFAM" id="SSF56529">
    <property type="entry name" value="FAH"/>
    <property type="match status" value="1"/>
</dbReference>
<dbReference type="AlphaFoldDB" id="A0A2A4FWJ0"/>
<dbReference type="Pfam" id="PF01557">
    <property type="entry name" value="FAA_hydrolase"/>
    <property type="match status" value="1"/>
</dbReference>
<dbReference type="Gene3D" id="3.90.850.10">
    <property type="entry name" value="Fumarylacetoacetase-like, C-terminal domain"/>
    <property type="match status" value="1"/>
</dbReference>
<dbReference type="InterPro" id="IPR011234">
    <property type="entry name" value="Fumarylacetoacetase-like_C"/>
</dbReference>
<dbReference type="OrthoDB" id="5197601at2"/>
<dbReference type="InterPro" id="IPR036663">
    <property type="entry name" value="Fumarylacetoacetase_C_sf"/>
</dbReference>